<accession>A0ABQ8YS78</accession>
<evidence type="ECO:0000313" key="1">
    <source>
        <dbReference type="EMBL" id="KAJ6247456.1"/>
    </source>
</evidence>
<reference evidence="1" key="1">
    <citation type="submission" date="2022-08" db="EMBL/GenBank/DDBJ databases">
        <title>Novel sulfate-reducing endosymbionts in the free-living metamonad Anaeramoeba.</title>
        <authorList>
            <person name="Jerlstrom-Hultqvist J."/>
            <person name="Cepicka I."/>
            <person name="Gallot-Lavallee L."/>
            <person name="Salas-Leiva D."/>
            <person name="Curtis B.A."/>
            <person name="Zahonova K."/>
            <person name="Pipaliya S."/>
            <person name="Dacks J."/>
            <person name="Roger A.J."/>
        </authorList>
    </citation>
    <scope>NUCLEOTIDE SEQUENCE</scope>
    <source>
        <strain evidence="1">Schooner1</strain>
    </source>
</reference>
<sequence length="124" mass="14400">MVFAPIILWITDFEEKAKLLGIKKAGGKTKNSCIECTQTRDDWIINNGNNIILKDNLYYKKYQGQLKIIKNKIEREKLEKKTGVKYISLKSEIWNLNIHIVTTFPGEFGHTVSFTFKAQTFNEI</sequence>
<proteinExistence type="predicted"/>
<organism evidence="1 2">
    <name type="scientific">Anaeramoeba flamelloides</name>
    <dbReference type="NCBI Taxonomy" id="1746091"/>
    <lineage>
        <taxon>Eukaryota</taxon>
        <taxon>Metamonada</taxon>
        <taxon>Anaeramoebidae</taxon>
        <taxon>Anaeramoeba</taxon>
    </lineage>
</organism>
<keyword evidence="2" id="KW-1185">Reference proteome</keyword>
<dbReference type="EMBL" id="JAOAOG010000127">
    <property type="protein sequence ID" value="KAJ6247456.1"/>
    <property type="molecule type" value="Genomic_DNA"/>
</dbReference>
<evidence type="ECO:0000313" key="2">
    <source>
        <dbReference type="Proteomes" id="UP001150062"/>
    </source>
</evidence>
<gene>
    <name evidence="1" type="ORF">M0813_18986</name>
</gene>
<protein>
    <submittedName>
        <fullName evidence="1">Uncharacterized protein</fullName>
    </submittedName>
</protein>
<name>A0ABQ8YS78_9EUKA</name>
<comment type="caution">
    <text evidence="1">The sequence shown here is derived from an EMBL/GenBank/DDBJ whole genome shotgun (WGS) entry which is preliminary data.</text>
</comment>
<dbReference type="Proteomes" id="UP001150062">
    <property type="component" value="Unassembled WGS sequence"/>
</dbReference>